<feature type="transmembrane region" description="Helical" evidence="8">
    <location>
        <begin position="465"/>
        <end position="485"/>
    </location>
</feature>
<keyword evidence="7 8" id="KW-0472">Membrane</keyword>
<comment type="similarity">
    <text evidence="2">Belongs to the BCCT transporter (TC 2.A.15) family.</text>
</comment>
<proteinExistence type="inferred from homology"/>
<dbReference type="InterPro" id="IPR018093">
    <property type="entry name" value="BCCT_CS"/>
</dbReference>
<evidence type="ECO:0000256" key="5">
    <source>
        <dbReference type="ARBA" id="ARBA00022692"/>
    </source>
</evidence>
<evidence type="ECO:0000313" key="10">
    <source>
        <dbReference type="Proteomes" id="UP001138793"/>
    </source>
</evidence>
<dbReference type="EMBL" id="JAGGMB010000006">
    <property type="protein sequence ID" value="MBP2078040.1"/>
    <property type="molecule type" value="Genomic_DNA"/>
</dbReference>
<evidence type="ECO:0000256" key="1">
    <source>
        <dbReference type="ARBA" id="ARBA00004651"/>
    </source>
</evidence>
<feature type="transmembrane region" description="Helical" evidence="8">
    <location>
        <begin position="390"/>
        <end position="413"/>
    </location>
</feature>
<dbReference type="NCBIfam" id="TIGR00842">
    <property type="entry name" value="bcct"/>
    <property type="match status" value="1"/>
</dbReference>
<dbReference type="Proteomes" id="UP001138793">
    <property type="component" value="Unassembled WGS sequence"/>
</dbReference>
<sequence length="506" mass="55604">MKSTNKVQPVFYWAIGILAVIIFSGVLFPNTLESITGIIKGFISSTFGWYYLIVVTFFVIVSLYLILSSYGNIKLGKPDEKPEYGYLTWFAMLFSAGMGIGLVFFGAAEPLSHFAIQSPTVDEGTSEAARESMRFVFFHYGVHAWGIYAVIALCIAYFNFRKGKSGLISATLSPIMNTDGIAGKVIDTFALVATVTGIVTSLGLGAVQMNGGLSYLTNLPISFFIQVIIIIIVSMLFLTSAMTGLDKGIRILSNFNMVLALILFLFIAIFGGATLYSLDLFTNTIGTYIQTLPELSLRSAPGSPDDREWITNWTLFYWAWWIAWSPFVGTFIARVSRGRTIREFTIAVLIVPSLVGFIWFSLLGGTGIFLEANEIINISTLAEEEMLFSILGTMPFSTIASILTIILIGVFFITSADSATFVLSMHSTNGSLNPKNRIKFVWGIVLSLTAITLLYSGGLQGVQNVMIIAAFPFSIILLLMVFALLKSLKLEKLNAKQQKTKLRSKD</sequence>
<feature type="transmembrane region" description="Helical" evidence="8">
    <location>
        <begin position="257"/>
        <end position="278"/>
    </location>
</feature>
<evidence type="ECO:0000256" key="6">
    <source>
        <dbReference type="ARBA" id="ARBA00022989"/>
    </source>
</evidence>
<feature type="transmembrane region" description="Helical" evidence="8">
    <location>
        <begin position="440"/>
        <end position="459"/>
    </location>
</feature>
<evidence type="ECO:0000256" key="7">
    <source>
        <dbReference type="ARBA" id="ARBA00023136"/>
    </source>
</evidence>
<dbReference type="PROSITE" id="PS01303">
    <property type="entry name" value="BCCT"/>
    <property type="match status" value="1"/>
</dbReference>
<feature type="transmembrane region" description="Helical" evidence="8">
    <location>
        <begin position="315"/>
        <end position="333"/>
    </location>
</feature>
<keyword evidence="4" id="KW-1003">Cell membrane</keyword>
<dbReference type="GO" id="GO:0022857">
    <property type="term" value="F:transmembrane transporter activity"/>
    <property type="evidence" value="ECO:0007669"/>
    <property type="project" value="InterPro"/>
</dbReference>
<dbReference type="PANTHER" id="PTHR30047">
    <property type="entry name" value="HIGH-AFFINITY CHOLINE TRANSPORT PROTEIN-RELATED"/>
    <property type="match status" value="1"/>
</dbReference>
<keyword evidence="5 8" id="KW-0812">Transmembrane</keyword>
<evidence type="ECO:0000256" key="8">
    <source>
        <dbReference type="SAM" id="Phobius"/>
    </source>
</evidence>
<feature type="transmembrane region" description="Helical" evidence="8">
    <location>
        <begin position="87"/>
        <end position="108"/>
    </location>
</feature>
<evidence type="ECO:0000256" key="2">
    <source>
        <dbReference type="ARBA" id="ARBA00005658"/>
    </source>
</evidence>
<reference evidence="9" key="1">
    <citation type="submission" date="2021-03" db="EMBL/GenBank/DDBJ databases">
        <title>Genomic Encyclopedia of Type Strains, Phase IV (KMG-IV): sequencing the most valuable type-strain genomes for metagenomic binning, comparative biology and taxonomic classification.</title>
        <authorList>
            <person name="Goeker M."/>
        </authorList>
    </citation>
    <scope>NUCLEOTIDE SEQUENCE</scope>
    <source>
        <strain evidence="9">DSM 107338</strain>
    </source>
</reference>
<dbReference type="OrthoDB" id="9775735at2"/>
<feature type="transmembrane region" description="Helical" evidence="8">
    <location>
        <begin position="137"/>
        <end position="160"/>
    </location>
</feature>
<feature type="transmembrane region" description="Helical" evidence="8">
    <location>
        <begin position="223"/>
        <end position="245"/>
    </location>
</feature>
<evidence type="ECO:0000256" key="4">
    <source>
        <dbReference type="ARBA" id="ARBA00022475"/>
    </source>
</evidence>
<keyword evidence="6 8" id="KW-1133">Transmembrane helix</keyword>
<name>A0A9X1CG21_9BACI</name>
<evidence type="ECO:0000313" key="9">
    <source>
        <dbReference type="EMBL" id="MBP2078040.1"/>
    </source>
</evidence>
<dbReference type="Pfam" id="PF02028">
    <property type="entry name" value="BCCT"/>
    <property type="match status" value="1"/>
</dbReference>
<organism evidence="9 10">
    <name type="scientific">Oceanobacillus polygoni</name>
    <dbReference type="NCBI Taxonomy" id="1235259"/>
    <lineage>
        <taxon>Bacteria</taxon>
        <taxon>Bacillati</taxon>
        <taxon>Bacillota</taxon>
        <taxon>Bacilli</taxon>
        <taxon>Bacillales</taxon>
        <taxon>Bacillaceae</taxon>
        <taxon>Oceanobacillus</taxon>
    </lineage>
</organism>
<dbReference type="AlphaFoldDB" id="A0A9X1CG21"/>
<keyword evidence="3" id="KW-0813">Transport</keyword>
<dbReference type="InterPro" id="IPR000060">
    <property type="entry name" value="BCCT_transptr"/>
</dbReference>
<feature type="transmembrane region" description="Helical" evidence="8">
    <location>
        <begin position="10"/>
        <end position="28"/>
    </location>
</feature>
<accession>A0A9X1CG21</accession>
<keyword evidence="10" id="KW-1185">Reference proteome</keyword>
<feature type="transmembrane region" description="Helical" evidence="8">
    <location>
        <begin position="48"/>
        <end position="67"/>
    </location>
</feature>
<dbReference type="PANTHER" id="PTHR30047:SF7">
    <property type="entry name" value="HIGH-AFFINITY CHOLINE TRANSPORT PROTEIN"/>
    <property type="match status" value="1"/>
</dbReference>
<feature type="transmembrane region" description="Helical" evidence="8">
    <location>
        <begin position="345"/>
        <end position="370"/>
    </location>
</feature>
<dbReference type="GO" id="GO:0005886">
    <property type="term" value="C:plasma membrane"/>
    <property type="evidence" value="ECO:0007669"/>
    <property type="project" value="UniProtKB-SubCell"/>
</dbReference>
<protein>
    <submittedName>
        <fullName evidence="9">Glycine betaine transporter</fullName>
    </submittedName>
</protein>
<comment type="subcellular location">
    <subcellularLocation>
        <location evidence="1">Cell membrane</location>
        <topology evidence="1">Multi-pass membrane protein</topology>
    </subcellularLocation>
</comment>
<feature type="transmembrane region" description="Helical" evidence="8">
    <location>
        <begin position="181"/>
        <end position="203"/>
    </location>
</feature>
<evidence type="ECO:0000256" key="3">
    <source>
        <dbReference type="ARBA" id="ARBA00022448"/>
    </source>
</evidence>
<dbReference type="RefSeq" id="WP_149473152.1">
    <property type="nucleotide sequence ID" value="NZ_JAGGMB010000006.1"/>
</dbReference>
<gene>
    <name evidence="9" type="ORF">J2Z64_002295</name>
</gene>
<comment type="caution">
    <text evidence="9">The sequence shown here is derived from an EMBL/GenBank/DDBJ whole genome shotgun (WGS) entry which is preliminary data.</text>
</comment>